<evidence type="ECO:0000313" key="7">
    <source>
        <dbReference type="Proteomes" id="UP000178912"/>
    </source>
</evidence>
<dbReference type="OrthoDB" id="19091at2759"/>
<evidence type="ECO:0000256" key="1">
    <source>
        <dbReference type="ARBA" id="ARBA00004370"/>
    </source>
</evidence>
<evidence type="ECO:0000256" key="3">
    <source>
        <dbReference type="ARBA" id="ARBA00022989"/>
    </source>
</evidence>
<organism evidence="6 7">
    <name type="scientific">Rhynchosporium agropyri</name>
    <dbReference type="NCBI Taxonomy" id="914238"/>
    <lineage>
        <taxon>Eukaryota</taxon>
        <taxon>Fungi</taxon>
        <taxon>Dikarya</taxon>
        <taxon>Ascomycota</taxon>
        <taxon>Pezizomycotina</taxon>
        <taxon>Leotiomycetes</taxon>
        <taxon>Helotiales</taxon>
        <taxon>Ploettnerulaceae</taxon>
        <taxon>Rhynchosporium</taxon>
    </lineage>
</organism>
<dbReference type="GO" id="GO:0016020">
    <property type="term" value="C:membrane"/>
    <property type="evidence" value="ECO:0007669"/>
    <property type="project" value="UniProtKB-SubCell"/>
</dbReference>
<evidence type="ECO:0000313" key="6">
    <source>
        <dbReference type="EMBL" id="CZS90044.1"/>
    </source>
</evidence>
<dbReference type="EMBL" id="FJUX01000004">
    <property type="protein sequence ID" value="CZS90044.1"/>
    <property type="molecule type" value="Genomic_DNA"/>
</dbReference>
<dbReference type="Pfam" id="PF01124">
    <property type="entry name" value="MAPEG"/>
    <property type="match status" value="1"/>
</dbReference>
<evidence type="ECO:0000256" key="5">
    <source>
        <dbReference type="SAM" id="Phobius"/>
    </source>
</evidence>
<dbReference type="InterPro" id="IPR001129">
    <property type="entry name" value="Membr-assoc_MAPEG"/>
</dbReference>
<protein>
    <submittedName>
        <fullName evidence="6">Uncharacterized protein</fullName>
    </submittedName>
</protein>
<reference evidence="7" key="1">
    <citation type="submission" date="2016-03" db="EMBL/GenBank/DDBJ databases">
        <authorList>
            <person name="Guldener U."/>
        </authorList>
    </citation>
    <scope>NUCLEOTIDE SEQUENCE [LARGE SCALE GENOMIC DNA]</scope>
    <source>
        <strain evidence="7">04CH-RAC-A.6.1</strain>
    </source>
</reference>
<dbReference type="Proteomes" id="UP000178912">
    <property type="component" value="Unassembled WGS sequence"/>
</dbReference>
<keyword evidence="3 5" id="KW-1133">Transmembrane helix</keyword>
<comment type="subcellular location">
    <subcellularLocation>
        <location evidence="1">Membrane</location>
    </subcellularLocation>
</comment>
<keyword evidence="2 5" id="KW-0812">Transmembrane</keyword>
<evidence type="ECO:0000256" key="4">
    <source>
        <dbReference type="ARBA" id="ARBA00023136"/>
    </source>
</evidence>
<feature type="transmembrane region" description="Helical" evidence="5">
    <location>
        <begin position="115"/>
        <end position="137"/>
    </location>
</feature>
<name>A0A1E1K0K9_9HELO</name>
<feature type="transmembrane region" description="Helical" evidence="5">
    <location>
        <begin position="149"/>
        <end position="170"/>
    </location>
</feature>
<dbReference type="SUPFAM" id="SSF161084">
    <property type="entry name" value="MAPEG domain-like"/>
    <property type="match status" value="1"/>
</dbReference>
<proteinExistence type="predicted"/>
<dbReference type="PANTHER" id="PTHR35814">
    <property type="match status" value="1"/>
</dbReference>
<keyword evidence="4 5" id="KW-0472">Membrane</keyword>
<accession>A0A1E1K0K9</accession>
<keyword evidence="7" id="KW-1185">Reference proteome</keyword>
<dbReference type="InterPro" id="IPR023352">
    <property type="entry name" value="MAPEG-like_dom_sf"/>
</dbReference>
<dbReference type="Gene3D" id="1.20.120.550">
    <property type="entry name" value="Membrane associated eicosanoid/glutathione metabolism-like domain"/>
    <property type="match status" value="1"/>
</dbReference>
<dbReference type="AlphaFoldDB" id="A0A1E1K0K9"/>
<sequence length="176" mass="18855">MSNMSNVGISAIPKLLPIAGAWAAPFTLYNIFLSSRIFSQRIKKEVYFGDKDTSVPLPLSLSPLPLLHQHPFQESAEKYSVLELASHSHTNFLENVPLAFILLIIAELNGGNRKALNYTMGALLALRIAHAEAGLMIKGNFGDGGVGRPIGYVGSLGILGGLGAYAAVLVKGYWGF</sequence>
<evidence type="ECO:0000256" key="2">
    <source>
        <dbReference type="ARBA" id="ARBA00022692"/>
    </source>
</evidence>
<dbReference type="PANTHER" id="PTHR35814:SF1">
    <property type="entry name" value="GLUTATHIONE S-TRANSFERASE-RELATED"/>
    <property type="match status" value="1"/>
</dbReference>
<gene>
    <name evidence="6" type="ORF">RAG0_01178</name>
</gene>